<feature type="transmembrane region" description="Helical" evidence="1">
    <location>
        <begin position="67"/>
        <end position="85"/>
    </location>
</feature>
<dbReference type="Proteomes" id="UP000586042">
    <property type="component" value="Unassembled WGS sequence"/>
</dbReference>
<feature type="transmembrane region" description="Helical" evidence="1">
    <location>
        <begin position="91"/>
        <end position="110"/>
    </location>
</feature>
<organism evidence="2 3">
    <name type="scientific">Nonomuraea montanisoli</name>
    <dbReference type="NCBI Taxonomy" id="2741721"/>
    <lineage>
        <taxon>Bacteria</taxon>
        <taxon>Bacillati</taxon>
        <taxon>Actinomycetota</taxon>
        <taxon>Actinomycetes</taxon>
        <taxon>Streptosporangiales</taxon>
        <taxon>Streptosporangiaceae</taxon>
        <taxon>Nonomuraea</taxon>
    </lineage>
</organism>
<dbReference type="InterPro" id="IPR025325">
    <property type="entry name" value="DUF4231"/>
</dbReference>
<keyword evidence="1" id="KW-0472">Membrane</keyword>
<dbReference type="AlphaFoldDB" id="A0A7Y6M2Q3"/>
<evidence type="ECO:0000313" key="2">
    <source>
        <dbReference type="EMBL" id="NUW32402.1"/>
    </source>
</evidence>
<sequence>MRHALFARFPRLRSSAVSAPVIPPGQRAAHPELAADFAVLDREVAPAFARYDAIALRDQNRYRRQQMLVLLGSALITGLGGLQAILSGERWPAILLAVVGVALATSARYAGESETLRSYLEARAKAERLRALHFRYLSMAGPYAGRDRDIALRRAVHAIHADKEPE</sequence>
<gene>
    <name evidence="2" type="ORF">HTZ77_13315</name>
</gene>
<keyword evidence="1" id="KW-0812">Transmembrane</keyword>
<proteinExistence type="predicted"/>
<evidence type="ECO:0000313" key="3">
    <source>
        <dbReference type="Proteomes" id="UP000586042"/>
    </source>
</evidence>
<comment type="caution">
    <text evidence="2">The sequence shown here is derived from an EMBL/GenBank/DDBJ whole genome shotgun (WGS) entry which is preliminary data.</text>
</comment>
<dbReference type="RefSeq" id="WP_175589862.1">
    <property type="nucleotide sequence ID" value="NZ_JABWGN010000005.1"/>
</dbReference>
<reference evidence="2 3" key="1">
    <citation type="submission" date="2020-06" db="EMBL/GenBank/DDBJ databases">
        <title>Nonomuraea sp. SMC257, a novel actinomycete isolated from soil.</title>
        <authorList>
            <person name="Chanama M."/>
        </authorList>
    </citation>
    <scope>NUCLEOTIDE SEQUENCE [LARGE SCALE GENOMIC DNA]</scope>
    <source>
        <strain evidence="2 3">SMC257</strain>
    </source>
</reference>
<dbReference type="Pfam" id="PF14015">
    <property type="entry name" value="DUF4231"/>
    <property type="match status" value="1"/>
</dbReference>
<keyword evidence="3" id="KW-1185">Reference proteome</keyword>
<keyword evidence="1" id="KW-1133">Transmembrane helix</keyword>
<protein>
    <submittedName>
        <fullName evidence="2">DUF4231 domain-containing protein</fullName>
    </submittedName>
</protein>
<evidence type="ECO:0000256" key="1">
    <source>
        <dbReference type="SAM" id="Phobius"/>
    </source>
</evidence>
<accession>A0A7Y6M2Q3</accession>
<name>A0A7Y6M2Q3_9ACTN</name>
<dbReference type="EMBL" id="JABWGN010000005">
    <property type="protein sequence ID" value="NUW32402.1"/>
    <property type="molecule type" value="Genomic_DNA"/>
</dbReference>